<dbReference type="Proteomes" id="UP000285430">
    <property type="component" value="Unassembled WGS sequence"/>
</dbReference>
<gene>
    <name evidence="2" type="ORF">DYB35_003022</name>
    <name evidence="3" type="ORF">DYB37_000709</name>
</gene>
<reference evidence="4 5" key="1">
    <citation type="submission" date="2018-08" db="EMBL/GenBank/DDBJ databases">
        <title>Aphanomyces genome sequencing and annotation.</title>
        <authorList>
            <person name="Minardi D."/>
            <person name="Oidtmann B."/>
            <person name="Van Der Giezen M."/>
            <person name="Studholme D.J."/>
        </authorList>
    </citation>
    <scope>NUCLEOTIDE SEQUENCE [LARGE SCALE GENOMIC DNA]</scope>
    <source>
        <strain evidence="3 4">Da</strain>
        <strain evidence="2 5">Sv</strain>
    </source>
</reference>
<dbReference type="SUPFAM" id="SSF64268">
    <property type="entry name" value="PX domain"/>
    <property type="match status" value="1"/>
</dbReference>
<dbReference type="Proteomes" id="UP000285712">
    <property type="component" value="Unassembled WGS sequence"/>
</dbReference>
<dbReference type="GO" id="GO:0035091">
    <property type="term" value="F:phosphatidylinositol binding"/>
    <property type="evidence" value="ECO:0007669"/>
    <property type="project" value="InterPro"/>
</dbReference>
<organism evidence="3 4">
    <name type="scientific">Aphanomyces astaci</name>
    <name type="common">Crayfish plague agent</name>
    <dbReference type="NCBI Taxonomy" id="112090"/>
    <lineage>
        <taxon>Eukaryota</taxon>
        <taxon>Sar</taxon>
        <taxon>Stramenopiles</taxon>
        <taxon>Oomycota</taxon>
        <taxon>Saprolegniomycetes</taxon>
        <taxon>Saprolegniales</taxon>
        <taxon>Verrucalvaceae</taxon>
        <taxon>Aphanomyces</taxon>
    </lineage>
</organism>
<protein>
    <recommendedName>
        <fullName evidence="1">PX domain-containing protein</fullName>
    </recommendedName>
</protein>
<accession>A0A418EL36</accession>
<feature type="domain" description="PX" evidence="1">
    <location>
        <begin position="52"/>
        <end position="187"/>
    </location>
</feature>
<comment type="caution">
    <text evidence="3">The sequence shown here is derived from an EMBL/GenBank/DDBJ whole genome shotgun (WGS) entry which is preliminary data.</text>
</comment>
<dbReference type="VEuPathDB" id="FungiDB:H257_13500"/>
<evidence type="ECO:0000313" key="4">
    <source>
        <dbReference type="Proteomes" id="UP000285430"/>
    </source>
</evidence>
<dbReference type="PROSITE" id="PS50195">
    <property type="entry name" value="PX"/>
    <property type="match status" value="1"/>
</dbReference>
<sequence length="232" mass="26867">MIRYVGPRTLDNGLSSLIQKEQHAEDTKLCSTNAALDKHNWANKTNHLLLDNMKGFIVHEVVPQVSPCGDYVEYVFVMENSRSGTTWDIKRRYSLFHDLRDDLEELFETPHCHYCKKAVEQLQALSFPPKRLFHSDETILQRVEEFHAYIQATLKILSNPFYRSCSLVSVQAHSLIKRFLLTGMRRHDVIECKQHHAMYSVPLLLRELQLHANGKRLEPIVEQPSLSLAKAC</sequence>
<dbReference type="CDD" id="cd06093">
    <property type="entry name" value="PX_domain"/>
    <property type="match status" value="1"/>
</dbReference>
<dbReference type="EMBL" id="QUTH01004188">
    <property type="protein sequence ID" value="RHZ15110.1"/>
    <property type="molecule type" value="Genomic_DNA"/>
</dbReference>
<dbReference type="InterPro" id="IPR001683">
    <property type="entry name" value="PX_dom"/>
</dbReference>
<dbReference type="AlphaFoldDB" id="A0A418EL36"/>
<evidence type="ECO:0000259" key="1">
    <source>
        <dbReference type="PROSITE" id="PS50195"/>
    </source>
</evidence>
<evidence type="ECO:0000313" key="2">
    <source>
        <dbReference type="EMBL" id="RHY89267.1"/>
    </source>
</evidence>
<dbReference type="Pfam" id="PF00787">
    <property type="entry name" value="PX"/>
    <property type="match status" value="1"/>
</dbReference>
<dbReference type="Gene3D" id="3.30.1520.10">
    <property type="entry name" value="Phox-like domain"/>
    <property type="match status" value="1"/>
</dbReference>
<dbReference type="EMBL" id="QUTG01004061">
    <property type="protein sequence ID" value="RHY89267.1"/>
    <property type="molecule type" value="Genomic_DNA"/>
</dbReference>
<proteinExistence type="predicted"/>
<name>A0A418EL36_APHAT</name>
<evidence type="ECO:0000313" key="5">
    <source>
        <dbReference type="Proteomes" id="UP000285712"/>
    </source>
</evidence>
<evidence type="ECO:0000313" key="3">
    <source>
        <dbReference type="EMBL" id="RHZ15110.1"/>
    </source>
</evidence>
<dbReference type="InterPro" id="IPR036871">
    <property type="entry name" value="PX_dom_sf"/>
</dbReference>